<accession>A0A1Z4GBW1</accession>
<dbReference type="Pfam" id="PF01590">
    <property type="entry name" value="GAF"/>
    <property type="match status" value="1"/>
</dbReference>
<feature type="transmembrane region" description="Helical" evidence="14">
    <location>
        <begin position="84"/>
        <end position="105"/>
    </location>
</feature>
<feature type="domain" description="PAC" evidence="17">
    <location>
        <begin position="924"/>
        <end position="976"/>
    </location>
</feature>
<evidence type="ECO:0000313" key="18">
    <source>
        <dbReference type="EMBL" id="BAY15000.1"/>
    </source>
</evidence>
<evidence type="ECO:0000259" key="16">
    <source>
        <dbReference type="PROSITE" id="PS50112"/>
    </source>
</evidence>
<dbReference type="PROSITE" id="PS50112">
    <property type="entry name" value="PAS"/>
    <property type="match status" value="4"/>
</dbReference>
<dbReference type="InterPro" id="IPR001610">
    <property type="entry name" value="PAC"/>
</dbReference>
<dbReference type="OrthoDB" id="9778628at2"/>
<dbReference type="Pfam" id="PF00989">
    <property type="entry name" value="PAS"/>
    <property type="match status" value="1"/>
</dbReference>
<dbReference type="Proteomes" id="UP000218287">
    <property type="component" value="Chromosome"/>
</dbReference>
<evidence type="ECO:0000256" key="6">
    <source>
        <dbReference type="ARBA" id="ARBA00022692"/>
    </source>
</evidence>
<evidence type="ECO:0000256" key="12">
    <source>
        <dbReference type="ARBA" id="ARBA00023136"/>
    </source>
</evidence>
<dbReference type="Pfam" id="PF13426">
    <property type="entry name" value="PAS_9"/>
    <property type="match status" value="2"/>
</dbReference>
<dbReference type="GO" id="GO:0000160">
    <property type="term" value="P:phosphorelay signal transduction system"/>
    <property type="evidence" value="ECO:0007669"/>
    <property type="project" value="UniProtKB-KW"/>
</dbReference>
<dbReference type="InterPro" id="IPR025201">
    <property type="entry name" value="KdpD_TM"/>
</dbReference>
<dbReference type="SMART" id="SM00091">
    <property type="entry name" value="PAS"/>
    <property type="match status" value="6"/>
</dbReference>
<dbReference type="SMART" id="SM00065">
    <property type="entry name" value="GAF"/>
    <property type="match status" value="1"/>
</dbReference>
<feature type="domain" description="PAC" evidence="17">
    <location>
        <begin position="197"/>
        <end position="249"/>
    </location>
</feature>
<keyword evidence="5" id="KW-0808">Transferase</keyword>
<evidence type="ECO:0000256" key="7">
    <source>
        <dbReference type="ARBA" id="ARBA00022741"/>
    </source>
</evidence>
<dbReference type="InterPro" id="IPR003018">
    <property type="entry name" value="GAF"/>
</dbReference>
<dbReference type="GO" id="GO:0005524">
    <property type="term" value="F:ATP binding"/>
    <property type="evidence" value="ECO:0007669"/>
    <property type="project" value="UniProtKB-KW"/>
</dbReference>
<dbReference type="Gene3D" id="3.30.450.20">
    <property type="entry name" value="PAS domain"/>
    <property type="match status" value="6"/>
</dbReference>
<dbReference type="SUPFAM" id="SSF55781">
    <property type="entry name" value="GAF domain-like"/>
    <property type="match status" value="1"/>
</dbReference>
<feature type="domain" description="Phytochrome chromophore attachment site" evidence="15">
    <location>
        <begin position="269"/>
        <end position="405"/>
    </location>
</feature>
<comment type="subcellular location">
    <subcellularLocation>
        <location evidence="2">Membrane</location>
        <topology evidence="2">Multi-pass membrane protein</topology>
    </subcellularLocation>
</comment>
<dbReference type="CDD" id="cd00130">
    <property type="entry name" value="PAS"/>
    <property type="match status" value="5"/>
</dbReference>
<dbReference type="PROSITE" id="PS50113">
    <property type="entry name" value="PAC"/>
    <property type="match status" value="6"/>
</dbReference>
<keyword evidence="9" id="KW-0067">ATP-binding</keyword>
<keyword evidence="13" id="KW-0175">Coiled coil</keyword>
<evidence type="ECO:0000256" key="2">
    <source>
        <dbReference type="ARBA" id="ARBA00004141"/>
    </source>
</evidence>
<keyword evidence="4" id="KW-0597">Phosphoprotein</keyword>
<evidence type="ECO:0000313" key="19">
    <source>
        <dbReference type="Proteomes" id="UP000218287"/>
    </source>
</evidence>
<feature type="domain" description="PAS" evidence="16">
    <location>
        <begin position="990"/>
        <end position="1043"/>
    </location>
</feature>
<feature type="coiled-coil region" evidence="13">
    <location>
        <begin position="552"/>
        <end position="583"/>
    </location>
</feature>
<reference evidence="18 19" key="1">
    <citation type="submission" date="2017-06" db="EMBL/GenBank/DDBJ databases">
        <title>Genome sequencing of cyanobaciteial culture collection at National Institute for Environmental Studies (NIES).</title>
        <authorList>
            <person name="Hirose Y."/>
            <person name="Shimura Y."/>
            <person name="Fujisawa T."/>
            <person name="Nakamura Y."/>
            <person name="Kawachi M."/>
        </authorList>
    </citation>
    <scope>NUCLEOTIDE SEQUENCE [LARGE SCALE GENOMIC DNA]</scope>
    <source>
        <strain evidence="18 19">NIES-21</strain>
    </source>
</reference>
<evidence type="ECO:0000256" key="10">
    <source>
        <dbReference type="ARBA" id="ARBA00022989"/>
    </source>
</evidence>
<feature type="domain" description="PAC" evidence="17">
    <location>
        <begin position="795"/>
        <end position="847"/>
    </location>
</feature>
<evidence type="ECO:0000256" key="5">
    <source>
        <dbReference type="ARBA" id="ARBA00022679"/>
    </source>
</evidence>
<dbReference type="GO" id="GO:0006355">
    <property type="term" value="P:regulation of DNA-templated transcription"/>
    <property type="evidence" value="ECO:0007669"/>
    <property type="project" value="InterPro"/>
</dbReference>
<name>A0A1Z4GBW1_9CYAN</name>
<keyword evidence="6 14" id="KW-0812">Transmembrane</keyword>
<feature type="domain" description="PAS" evidence="16">
    <location>
        <begin position="603"/>
        <end position="667"/>
    </location>
</feature>
<evidence type="ECO:0000256" key="4">
    <source>
        <dbReference type="ARBA" id="ARBA00022553"/>
    </source>
</evidence>
<dbReference type="InterPro" id="IPR013656">
    <property type="entry name" value="PAS_4"/>
</dbReference>
<gene>
    <name evidence="18" type="ORF">NIES21_07860</name>
</gene>
<comment type="catalytic activity">
    <reaction evidence="1">
        <text>ATP + protein L-histidine = ADP + protein N-phospho-L-histidine.</text>
        <dbReference type="EC" id="2.7.13.3"/>
    </reaction>
</comment>
<dbReference type="Gene3D" id="3.30.450.40">
    <property type="match status" value="1"/>
</dbReference>
<dbReference type="InterPro" id="IPR052162">
    <property type="entry name" value="Sensor_kinase/Photoreceptor"/>
</dbReference>
<evidence type="ECO:0000259" key="17">
    <source>
        <dbReference type="PROSITE" id="PS50113"/>
    </source>
</evidence>
<evidence type="ECO:0000256" key="9">
    <source>
        <dbReference type="ARBA" id="ARBA00022840"/>
    </source>
</evidence>
<dbReference type="AlphaFoldDB" id="A0A1Z4GBW1"/>
<protein>
    <recommendedName>
        <fullName evidence="3">histidine kinase</fullName>
        <ecNumber evidence="3">2.7.13.3</ecNumber>
    </recommendedName>
</protein>
<dbReference type="NCBIfam" id="TIGR00229">
    <property type="entry name" value="sensory_box"/>
    <property type="match status" value="5"/>
</dbReference>
<dbReference type="InterPro" id="IPR035965">
    <property type="entry name" value="PAS-like_dom_sf"/>
</dbReference>
<dbReference type="InterPro" id="IPR013655">
    <property type="entry name" value="PAS_fold_3"/>
</dbReference>
<sequence length="1107" mass="126325">MRNLRLLPYSVAIGSTAIALLLSLSLEGLVSRTIGAFFYIAIMLSSWYGGFRPGSVTVVLSTLAIDYFFIPPQYSLFPTKPDDILRLGLFLIVALTINLITSNLVTSKQKILQLSQKLAQENAEQLRMALSAAQMGMWDWNMVTGEIKWSPEHEQLFGLAVGNFDGKYETFASYVHPDDLATVERSVKQALQTHSIYQHEYRIIWADGSIRWLEGRGNAFYNEAGEPVRMTGTIMSIDERKQSQIRLQQQFDKQRLVMQMSQRIRRSLNLKDILQTTVDEVRQFLECDRVTIFQFSPGWGGTVVVESVAPGSMAILPLQIYDPCIGEENVEPFKQGLVTAKADIYNADISPCHVEFLASLQVRANLVVPILLKDQLWGLLAAHHCAAPREWQSVEITLLRQLGEQVSIAIQQAALFEQLQTELRERKQAEQSLQERETTLRLFAQYAPAGIAMFDRDMRYLIASQRWVEDYHLDAVESIIGRSHYEIFPEIPERWRQIHQRCLAGLIEKCDEDLFMRADGTQQWICWEIHPWHTATGEIGGIIIFSDDITERKQAQISLQQLNAELEQRIAERTAQLTQTNARLIETVIQQQKTQLILLEQAQLLDLAHDTIITRDLNGAIAFWNEGAEYMYGWTKAEALGQITHTLLKTQFPQPLKEIEAELLEKGYWEGELIHLRRDARPITVASRWVLQKDNAGKPIKILEINNDITERKQAEAALQQYIHEIEDLYNNAPCGYHSLDAEGNCIRINDTELKWLGYSRDEMLHKNFLDIATSGGKKIFQENFSKFKQHGVINNLEFEILNKDGTSRWVSVNATAIKDEDGNFVMSRSSMFDISEQQAALRERKRTEAILRQYEGIVSSTKDGIALLNRNYIYQIVNQAYLDWCNKPDTEVLSHSVRDVLGEILFDKFIQPRLDRCLAGETIQYERWFDYPNLVPQFISVTYTPYREPDGSISGVIVSLRDLTELKQAEQMLELKAVITRNMAEGVCLVSATDGSIVYANPKFEQMFGYDKGELNGQHVSIVNYATESVTAEDINQAIRSAVLQKGESTYEVHNVKKDGTQFWCSATCSVFQHPEYGDVLVAVQQDITDRKRIEDALREQGCFIP</sequence>
<dbReference type="SMART" id="SM00086">
    <property type="entry name" value="PAC"/>
    <property type="match status" value="5"/>
</dbReference>
<evidence type="ECO:0000256" key="8">
    <source>
        <dbReference type="ARBA" id="ARBA00022777"/>
    </source>
</evidence>
<evidence type="ECO:0000256" key="13">
    <source>
        <dbReference type="SAM" id="Coils"/>
    </source>
</evidence>
<dbReference type="InterPro" id="IPR000700">
    <property type="entry name" value="PAS-assoc_C"/>
</dbReference>
<organism evidence="18 19">
    <name type="scientific">Anabaenopsis circularis NIES-21</name>
    <dbReference type="NCBI Taxonomy" id="1085406"/>
    <lineage>
        <taxon>Bacteria</taxon>
        <taxon>Bacillati</taxon>
        <taxon>Cyanobacteriota</taxon>
        <taxon>Cyanophyceae</taxon>
        <taxon>Nostocales</taxon>
        <taxon>Nodulariaceae</taxon>
        <taxon>Anabaenopsis</taxon>
    </lineage>
</organism>
<keyword evidence="10 14" id="KW-1133">Transmembrane helix</keyword>
<keyword evidence="7" id="KW-0547">Nucleotide-binding</keyword>
<dbReference type="Pfam" id="PF13493">
    <property type="entry name" value="DUF4118"/>
    <property type="match status" value="1"/>
</dbReference>
<proteinExistence type="predicted"/>
<evidence type="ECO:0000256" key="1">
    <source>
        <dbReference type="ARBA" id="ARBA00000085"/>
    </source>
</evidence>
<keyword evidence="11" id="KW-0902">Two-component regulatory system</keyword>
<feature type="domain" description="PAS" evidence="16">
    <location>
        <begin position="722"/>
        <end position="770"/>
    </location>
</feature>
<dbReference type="SUPFAM" id="SSF55785">
    <property type="entry name" value="PYP-like sensor domain (PAS domain)"/>
    <property type="match status" value="6"/>
</dbReference>
<dbReference type="Pfam" id="PF08448">
    <property type="entry name" value="PAS_4"/>
    <property type="match status" value="2"/>
</dbReference>
<dbReference type="PANTHER" id="PTHR43304">
    <property type="entry name" value="PHYTOCHROME-LIKE PROTEIN CPH1"/>
    <property type="match status" value="1"/>
</dbReference>
<feature type="transmembrane region" description="Helical" evidence="14">
    <location>
        <begin position="56"/>
        <end position="77"/>
    </location>
</feature>
<evidence type="ECO:0000259" key="15">
    <source>
        <dbReference type="PROSITE" id="PS50046"/>
    </source>
</evidence>
<feature type="domain" description="PAC" evidence="17">
    <location>
        <begin position="669"/>
        <end position="721"/>
    </location>
</feature>
<dbReference type="Gene3D" id="1.20.120.620">
    <property type="entry name" value="Backbone structure of the membrane domain of e. Coli histidine kinase receptor kdpd"/>
    <property type="match status" value="1"/>
</dbReference>
<dbReference type="GO" id="GO:0004673">
    <property type="term" value="F:protein histidine kinase activity"/>
    <property type="evidence" value="ECO:0007669"/>
    <property type="project" value="UniProtKB-EC"/>
</dbReference>
<dbReference type="EC" id="2.7.13.3" evidence="3"/>
<dbReference type="EMBL" id="AP018174">
    <property type="protein sequence ID" value="BAY15000.1"/>
    <property type="molecule type" value="Genomic_DNA"/>
</dbReference>
<keyword evidence="8 18" id="KW-0418">Kinase</keyword>
<evidence type="ECO:0000256" key="14">
    <source>
        <dbReference type="SAM" id="Phobius"/>
    </source>
</evidence>
<evidence type="ECO:0000256" key="3">
    <source>
        <dbReference type="ARBA" id="ARBA00012438"/>
    </source>
</evidence>
<dbReference type="GO" id="GO:0016020">
    <property type="term" value="C:membrane"/>
    <property type="evidence" value="ECO:0007669"/>
    <property type="project" value="UniProtKB-SubCell"/>
</dbReference>
<feature type="domain" description="PAS" evidence="16">
    <location>
        <begin position="122"/>
        <end position="194"/>
    </location>
</feature>
<dbReference type="InterPro" id="IPR016132">
    <property type="entry name" value="Phyto_chromo_attachment"/>
</dbReference>
<dbReference type="InterPro" id="IPR029016">
    <property type="entry name" value="GAF-like_dom_sf"/>
</dbReference>
<dbReference type="PANTHER" id="PTHR43304:SF1">
    <property type="entry name" value="PAC DOMAIN-CONTAINING PROTEIN"/>
    <property type="match status" value="1"/>
</dbReference>
<dbReference type="InterPro" id="IPR013767">
    <property type="entry name" value="PAS_fold"/>
</dbReference>
<dbReference type="Pfam" id="PF08447">
    <property type="entry name" value="PAS_3"/>
    <property type="match status" value="1"/>
</dbReference>
<dbReference type="InterPro" id="IPR038318">
    <property type="entry name" value="KdpD_sf"/>
</dbReference>
<keyword evidence="12 14" id="KW-0472">Membrane</keyword>
<feature type="domain" description="PAC" evidence="17">
    <location>
        <begin position="509"/>
        <end position="561"/>
    </location>
</feature>
<dbReference type="InterPro" id="IPR000014">
    <property type="entry name" value="PAS"/>
</dbReference>
<feature type="domain" description="PAC" evidence="17">
    <location>
        <begin position="1050"/>
        <end position="1101"/>
    </location>
</feature>
<keyword evidence="19" id="KW-1185">Reference proteome</keyword>
<dbReference type="PROSITE" id="PS50046">
    <property type="entry name" value="PHYTOCHROME_2"/>
    <property type="match status" value="1"/>
</dbReference>
<evidence type="ECO:0000256" key="11">
    <source>
        <dbReference type="ARBA" id="ARBA00023012"/>
    </source>
</evidence>
<feature type="transmembrane region" description="Helical" evidence="14">
    <location>
        <begin position="6"/>
        <end position="26"/>
    </location>
</feature>